<keyword evidence="2" id="KW-1185">Reference proteome</keyword>
<comment type="caution">
    <text evidence="1">The sequence shown here is derived from an EMBL/GenBank/DDBJ whole genome shotgun (WGS) entry which is preliminary data.</text>
</comment>
<protein>
    <submittedName>
        <fullName evidence="1">Uncharacterized protein</fullName>
    </submittedName>
</protein>
<name>A0A225DQH2_9BACT</name>
<proteinExistence type="predicted"/>
<evidence type="ECO:0000313" key="1">
    <source>
        <dbReference type="EMBL" id="OWK38427.1"/>
    </source>
</evidence>
<organism evidence="1 2">
    <name type="scientific">Fimbriiglobus ruber</name>
    <dbReference type="NCBI Taxonomy" id="1908690"/>
    <lineage>
        <taxon>Bacteria</taxon>
        <taxon>Pseudomonadati</taxon>
        <taxon>Planctomycetota</taxon>
        <taxon>Planctomycetia</taxon>
        <taxon>Gemmatales</taxon>
        <taxon>Gemmataceae</taxon>
        <taxon>Fimbriiglobus</taxon>
    </lineage>
</organism>
<dbReference type="Proteomes" id="UP000214646">
    <property type="component" value="Unassembled WGS sequence"/>
</dbReference>
<gene>
    <name evidence="1" type="ORF">FRUB_07547</name>
</gene>
<dbReference type="RefSeq" id="WP_088258231.1">
    <property type="nucleotide sequence ID" value="NZ_NIDE01000014.1"/>
</dbReference>
<evidence type="ECO:0000313" key="2">
    <source>
        <dbReference type="Proteomes" id="UP000214646"/>
    </source>
</evidence>
<accession>A0A225DQH2</accession>
<dbReference type="EMBL" id="NIDE01000014">
    <property type="protein sequence ID" value="OWK38427.1"/>
    <property type="molecule type" value="Genomic_DNA"/>
</dbReference>
<dbReference type="OrthoDB" id="7566164at2"/>
<sequence>MDNETWVIEEGDRVIQKKARHEFEHLATWERLVYSLWVADYGMRNAGNLGTARDVFTDFQSIAFHAADALSLPITRDAFGLPPGTLEERYFDLFEAVCDEIRSAEQGSVLSRGKNA</sequence>
<reference evidence="2" key="1">
    <citation type="submission" date="2017-06" db="EMBL/GenBank/DDBJ databases">
        <title>Genome analysis of Fimbriiglobus ruber SP5, the first member of the order Planctomycetales with confirmed chitinolytic capability.</title>
        <authorList>
            <person name="Ravin N.V."/>
            <person name="Rakitin A.L."/>
            <person name="Ivanova A.A."/>
            <person name="Beletsky A.V."/>
            <person name="Kulichevskaya I.S."/>
            <person name="Mardanov A.V."/>
            <person name="Dedysh S.N."/>
        </authorList>
    </citation>
    <scope>NUCLEOTIDE SEQUENCE [LARGE SCALE GENOMIC DNA]</scope>
    <source>
        <strain evidence="2">SP5</strain>
    </source>
</reference>
<dbReference type="AlphaFoldDB" id="A0A225DQH2"/>